<feature type="region of interest" description="Disordered" evidence="1">
    <location>
        <begin position="80"/>
        <end position="116"/>
    </location>
</feature>
<organism evidence="2 3">
    <name type="scientific">Daphnia pulex</name>
    <name type="common">Water flea</name>
    <dbReference type="NCBI Taxonomy" id="6669"/>
    <lineage>
        <taxon>Eukaryota</taxon>
        <taxon>Metazoa</taxon>
        <taxon>Ecdysozoa</taxon>
        <taxon>Arthropoda</taxon>
        <taxon>Crustacea</taxon>
        <taxon>Branchiopoda</taxon>
        <taxon>Diplostraca</taxon>
        <taxon>Cladocera</taxon>
        <taxon>Anomopoda</taxon>
        <taxon>Daphniidae</taxon>
        <taxon>Daphnia</taxon>
    </lineage>
</organism>
<name>E9FUI5_DAPPU</name>
<evidence type="ECO:0000256" key="1">
    <source>
        <dbReference type="SAM" id="MobiDB-lite"/>
    </source>
</evidence>
<protein>
    <submittedName>
        <fullName evidence="2">Uncharacterized protein</fullName>
    </submittedName>
</protein>
<gene>
    <name evidence="2" type="ORF">DAPPUDRAFT_234081</name>
</gene>
<evidence type="ECO:0000313" key="2">
    <source>
        <dbReference type="EMBL" id="EFX88918.1"/>
    </source>
</evidence>
<accession>E9FUI5</accession>
<proteinExistence type="predicted"/>
<feature type="compositionally biased region" description="Basic and acidic residues" evidence="1">
    <location>
        <begin position="103"/>
        <end position="112"/>
    </location>
</feature>
<sequence length="132" mass="14802">MSLAGCYRDGREMTTKPSSWLVCRLSAQLLIQARMGTVKRKRNYSNNTESRPAPLSTTTSQPTVDLFTTKLISYTDNKVSDKDKRPCMKTTHKSTSACSADGETPKEKERSKASTHLNCNKHAAGWTRLWDT</sequence>
<dbReference type="EMBL" id="GL732525">
    <property type="protein sequence ID" value="EFX88918.1"/>
    <property type="molecule type" value="Genomic_DNA"/>
</dbReference>
<dbReference type="InParanoid" id="E9FUI5"/>
<reference evidence="2 3" key="1">
    <citation type="journal article" date="2011" name="Science">
        <title>The ecoresponsive genome of Daphnia pulex.</title>
        <authorList>
            <person name="Colbourne J.K."/>
            <person name="Pfrender M.E."/>
            <person name="Gilbert D."/>
            <person name="Thomas W.K."/>
            <person name="Tucker A."/>
            <person name="Oakley T.H."/>
            <person name="Tokishita S."/>
            <person name="Aerts A."/>
            <person name="Arnold G.J."/>
            <person name="Basu M.K."/>
            <person name="Bauer D.J."/>
            <person name="Caceres C.E."/>
            <person name="Carmel L."/>
            <person name="Casola C."/>
            <person name="Choi J.H."/>
            <person name="Detter J.C."/>
            <person name="Dong Q."/>
            <person name="Dusheyko S."/>
            <person name="Eads B.D."/>
            <person name="Frohlich T."/>
            <person name="Geiler-Samerotte K.A."/>
            <person name="Gerlach D."/>
            <person name="Hatcher P."/>
            <person name="Jogdeo S."/>
            <person name="Krijgsveld J."/>
            <person name="Kriventseva E.V."/>
            <person name="Kultz D."/>
            <person name="Laforsch C."/>
            <person name="Lindquist E."/>
            <person name="Lopez J."/>
            <person name="Manak J.R."/>
            <person name="Muller J."/>
            <person name="Pangilinan J."/>
            <person name="Patwardhan R.P."/>
            <person name="Pitluck S."/>
            <person name="Pritham E.J."/>
            <person name="Rechtsteiner A."/>
            <person name="Rho M."/>
            <person name="Rogozin I.B."/>
            <person name="Sakarya O."/>
            <person name="Salamov A."/>
            <person name="Schaack S."/>
            <person name="Shapiro H."/>
            <person name="Shiga Y."/>
            <person name="Skalitzky C."/>
            <person name="Smith Z."/>
            <person name="Souvorov A."/>
            <person name="Sung W."/>
            <person name="Tang Z."/>
            <person name="Tsuchiya D."/>
            <person name="Tu H."/>
            <person name="Vos H."/>
            <person name="Wang M."/>
            <person name="Wolf Y.I."/>
            <person name="Yamagata H."/>
            <person name="Yamada T."/>
            <person name="Ye Y."/>
            <person name="Shaw J.R."/>
            <person name="Andrews J."/>
            <person name="Crease T.J."/>
            <person name="Tang H."/>
            <person name="Lucas S.M."/>
            <person name="Robertson H.M."/>
            <person name="Bork P."/>
            <person name="Koonin E.V."/>
            <person name="Zdobnov E.M."/>
            <person name="Grigoriev I.V."/>
            <person name="Lynch M."/>
            <person name="Boore J.L."/>
        </authorList>
    </citation>
    <scope>NUCLEOTIDE SEQUENCE [LARGE SCALE GENOMIC DNA]</scope>
</reference>
<dbReference type="AlphaFoldDB" id="E9FUI5"/>
<evidence type="ECO:0000313" key="3">
    <source>
        <dbReference type="Proteomes" id="UP000000305"/>
    </source>
</evidence>
<dbReference type="KEGG" id="dpx:DAPPUDRAFT_234081"/>
<feature type="compositionally biased region" description="Polar residues" evidence="1">
    <location>
        <begin position="44"/>
        <end position="62"/>
    </location>
</feature>
<feature type="region of interest" description="Disordered" evidence="1">
    <location>
        <begin position="39"/>
        <end position="62"/>
    </location>
</feature>
<dbReference type="Proteomes" id="UP000000305">
    <property type="component" value="Unassembled WGS sequence"/>
</dbReference>
<dbReference type="HOGENOM" id="CLU_1919163_0_0_1"/>
<keyword evidence="3" id="KW-1185">Reference proteome</keyword>